<accession>A0ABZ2UIK7</accession>
<feature type="domain" description="Glycosyl hydrolase family 30 beta sandwich" evidence="6">
    <location>
        <begin position="428"/>
        <end position="487"/>
    </location>
</feature>
<dbReference type="InterPro" id="IPR013780">
    <property type="entry name" value="Glyco_hydro_b"/>
</dbReference>
<dbReference type="InterPro" id="IPR017853">
    <property type="entry name" value="GH"/>
</dbReference>
<keyword evidence="3 4" id="KW-0378">Hydrolase</keyword>
<dbReference type="Gene3D" id="2.60.40.1180">
    <property type="entry name" value="Golgi alpha-mannosidase II"/>
    <property type="match status" value="1"/>
</dbReference>
<dbReference type="Proteomes" id="UP001623852">
    <property type="component" value="Chromosome"/>
</dbReference>
<evidence type="ECO:0000256" key="2">
    <source>
        <dbReference type="ARBA" id="ARBA00022729"/>
    </source>
</evidence>
<keyword evidence="4" id="KW-0326">Glycosidase</keyword>
<reference evidence="7 8" key="1">
    <citation type="submission" date="2024-03" db="EMBL/GenBank/DDBJ databases">
        <title>Flavobacterium soyae.</title>
        <authorList>
            <person name="Zheng W."/>
        </authorList>
    </citation>
    <scope>NUCLEOTIDE SEQUENCE [LARGE SCALE GENOMIC DNA]</scope>
    <source>
        <strain evidence="7 8">55</strain>
    </source>
</reference>
<name>A0ABZ2UIK7_9FLAO</name>
<feature type="domain" description="Glycosyl hydrolase family 30 TIM-barrel" evidence="5">
    <location>
        <begin position="93"/>
        <end position="425"/>
    </location>
</feature>
<dbReference type="GO" id="GO:0016787">
    <property type="term" value="F:hydrolase activity"/>
    <property type="evidence" value="ECO:0007669"/>
    <property type="project" value="UniProtKB-KW"/>
</dbReference>
<dbReference type="RefSeq" id="WP_406845137.1">
    <property type="nucleotide sequence ID" value="NZ_CP150845.1"/>
</dbReference>
<keyword evidence="2" id="KW-0732">Signal</keyword>
<dbReference type="Gene3D" id="3.20.20.80">
    <property type="entry name" value="Glycosidases"/>
    <property type="match status" value="1"/>
</dbReference>
<evidence type="ECO:0000256" key="3">
    <source>
        <dbReference type="ARBA" id="ARBA00022801"/>
    </source>
</evidence>
<evidence type="ECO:0000256" key="4">
    <source>
        <dbReference type="RuleBase" id="RU361188"/>
    </source>
</evidence>
<keyword evidence="8" id="KW-1185">Reference proteome</keyword>
<dbReference type="Pfam" id="PF17189">
    <property type="entry name" value="Glyco_hydro_30C"/>
    <property type="match status" value="1"/>
</dbReference>
<dbReference type="InterPro" id="IPR033453">
    <property type="entry name" value="Glyco_hydro_30_TIM-barrel"/>
</dbReference>
<dbReference type="EMBL" id="CP150845">
    <property type="protein sequence ID" value="WYZ21320.1"/>
    <property type="molecule type" value="Genomic_DNA"/>
</dbReference>
<organism evidence="7 8">
    <name type="scientific">Flavobacterium soyae</name>
    <dbReference type="NCBI Taxonomy" id="2903098"/>
    <lineage>
        <taxon>Bacteria</taxon>
        <taxon>Pseudomonadati</taxon>
        <taxon>Bacteroidota</taxon>
        <taxon>Flavobacteriia</taxon>
        <taxon>Flavobacteriales</taxon>
        <taxon>Flavobacteriaceae</taxon>
        <taxon>Flavobacterium</taxon>
    </lineage>
</organism>
<evidence type="ECO:0000313" key="7">
    <source>
        <dbReference type="EMBL" id="WYZ21320.1"/>
    </source>
</evidence>
<dbReference type="InterPro" id="IPR033452">
    <property type="entry name" value="GH30_C"/>
</dbReference>
<dbReference type="InterPro" id="IPR001139">
    <property type="entry name" value="Glyco_hydro_30"/>
</dbReference>
<dbReference type="SUPFAM" id="SSF51445">
    <property type="entry name" value="(Trans)glycosidases"/>
    <property type="match status" value="1"/>
</dbReference>
<evidence type="ECO:0000259" key="6">
    <source>
        <dbReference type="Pfam" id="PF17189"/>
    </source>
</evidence>
<dbReference type="PANTHER" id="PTHR11069">
    <property type="entry name" value="GLUCOSYLCERAMIDASE"/>
    <property type="match status" value="1"/>
</dbReference>
<proteinExistence type="inferred from homology"/>
<evidence type="ECO:0000259" key="5">
    <source>
        <dbReference type="Pfam" id="PF02055"/>
    </source>
</evidence>
<evidence type="ECO:0000313" key="8">
    <source>
        <dbReference type="Proteomes" id="UP001623852"/>
    </source>
</evidence>
<gene>
    <name evidence="7" type="ORF">AABD74_07615</name>
</gene>
<comment type="similarity">
    <text evidence="1 4">Belongs to the glycosyl hydrolase 30 family.</text>
</comment>
<sequence length="490" mass="53126">MKLNFKNTIKILFFSIAVFSQIKCSSSNDAVDPVVNPPVVNPPVVVTNDVDFWLTKGDQSVLLAKQTGTLGFGTVVNTYTNIEVNASQKYQTVDGFGYTLTGGSADVINQLTAAKKSALLQELFGSGANSIGVSYLRISIGASDLNAAPFTYDDLAAGEIDLTLAKFSLNKDKAGVIALLKEILAINPKILILATPWSAPLWMKDKDSFIGGKLQTQYYDVYAKYFVKYIQQMKAEGITIDAITPQNEPLHDGNNPSMYMSAAEQANFIKNNLGPAFKAANLSVKIIAYDHNCDNPNYPKAILADADAFPFVDGSAFHLYAGDISALTNVYNSYPTKNVYFTEQWTSSAGDFAGDLKWHVRNVIVGSMRNYSKNALEWNLANDGSFQPHTNGGCSMCKGALTVTSTENFQRNVAYYIIAHASKFVPAGSIRIASTSSGSLQNVAFITPSGSKVLVVVNDSSGSEIFNIKFNDKWITTSLEAGSVGTYTWK</sequence>
<evidence type="ECO:0000256" key="1">
    <source>
        <dbReference type="ARBA" id="ARBA00005382"/>
    </source>
</evidence>
<dbReference type="PANTHER" id="PTHR11069:SF23">
    <property type="entry name" value="LYSOSOMAL ACID GLUCOSYLCERAMIDASE"/>
    <property type="match status" value="1"/>
</dbReference>
<dbReference type="Pfam" id="PF02055">
    <property type="entry name" value="Glyco_hydro_30"/>
    <property type="match status" value="1"/>
</dbReference>
<protein>
    <submittedName>
        <fullName evidence="7">Glycoside hydrolase family 30 beta sandwich domain-containing protein</fullName>
    </submittedName>
</protein>